<gene>
    <name evidence="1" type="ORF">NPE20_03840</name>
</gene>
<proteinExistence type="predicted"/>
<evidence type="ECO:0000313" key="1">
    <source>
        <dbReference type="EMBL" id="MCQ6957070.1"/>
    </source>
</evidence>
<dbReference type="RefSeq" id="WP_256537280.1">
    <property type="nucleotide sequence ID" value="NZ_JANHOH010000001.1"/>
</dbReference>
<dbReference type="Gene3D" id="1.20.1260.10">
    <property type="match status" value="1"/>
</dbReference>
<name>A0ABT1SXJ2_9SPHI</name>
<dbReference type="InterPro" id="IPR010287">
    <property type="entry name" value="DUF892_YciF-like"/>
</dbReference>
<dbReference type="SUPFAM" id="SSF47240">
    <property type="entry name" value="Ferritin-like"/>
    <property type="match status" value="1"/>
</dbReference>
<protein>
    <submittedName>
        <fullName evidence="1">DUF892 family protein</fullName>
    </submittedName>
</protein>
<comment type="caution">
    <text evidence="1">The sequence shown here is derived from an EMBL/GenBank/DDBJ whole genome shotgun (WGS) entry which is preliminary data.</text>
</comment>
<evidence type="ECO:0000313" key="2">
    <source>
        <dbReference type="Proteomes" id="UP001204376"/>
    </source>
</evidence>
<dbReference type="EMBL" id="JANHOH010000001">
    <property type="protein sequence ID" value="MCQ6957070.1"/>
    <property type="molecule type" value="Genomic_DNA"/>
</dbReference>
<organism evidence="1 2">
    <name type="scientific">Mucilaginibacter aquariorum</name>
    <dbReference type="NCBI Taxonomy" id="2967225"/>
    <lineage>
        <taxon>Bacteria</taxon>
        <taxon>Pseudomonadati</taxon>
        <taxon>Bacteroidota</taxon>
        <taxon>Sphingobacteriia</taxon>
        <taxon>Sphingobacteriales</taxon>
        <taxon>Sphingobacteriaceae</taxon>
        <taxon>Mucilaginibacter</taxon>
    </lineage>
</organism>
<keyword evidence="2" id="KW-1185">Reference proteome</keyword>
<dbReference type="Proteomes" id="UP001204376">
    <property type="component" value="Unassembled WGS sequence"/>
</dbReference>
<sequence>MTNESGKLFPKQIQLGSEKLKSFFINHLNRIYSAKAHLVSKLPLLNDEVYFKDLQFAIQETVEDVEKQMARMDVIYELLDAVKADGSINGLSGLIDDAFDAIAEQADEAELRDMSIIFYLQNIESMEMASFQVLQMAAVKLKNNQIKQLLQENYDEAKADRTLLLFIAAKYIIK</sequence>
<reference evidence="1 2" key="1">
    <citation type="submission" date="2022-07" db="EMBL/GenBank/DDBJ databases">
        <title>Mucilaginibacter sp. JC4.</title>
        <authorList>
            <person name="Le V."/>
            <person name="Ko S.-R."/>
            <person name="Ahn C.-Y."/>
            <person name="Oh H.-M."/>
        </authorList>
    </citation>
    <scope>NUCLEOTIDE SEQUENCE [LARGE SCALE GENOMIC DNA]</scope>
    <source>
        <strain evidence="1 2">JC4</strain>
    </source>
</reference>
<dbReference type="InterPro" id="IPR047114">
    <property type="entry name" value="YciF"/>
</dbReference>
<dbReference type="InterPro" id="IPR012347">
    <property type="entry name" value="Ferritin-like"/>
</dbReference>
<dbReference type="PANTHER" id="PTHR30565">
    <property type="entry name" value="PROTEIN YCIF"/>
    <property type="match status" value="1"/>
</dbReference>
<dbReference type="InterPro" id="IPR009078">
    <property type="entry name" value="Ferritin-like_SF"/>
</dbReference>
<accession>A0ABT1SXJ2</accession>
<dbReference type="PANTHER" id="PTHR30565:SF9">
    <property type="entry name" value="PROTEIN YCIF"/>
    <property type="match status" value="1"/>
</dbReference>
<dbReference type="Pfam" id="PF05974">
    <property type="entry name" value="DUF892"/>
    <property type="match status" value="1"/>
</dbReference>